<organism evidence="1 2">
    <name type="scientific">Actinokineospora globicatena</name>
    <dbReference type="NCBI Taxonomy" id="103729"/>
    <lineage>
        <taxon>Bacteria</taxon>
        <taxon>Bacillati</taxon>
        <taxon>Actinomycetota</taxon>
        <taxon>Actinomycetes</taxon>
        <taxon>Pseudonocardiales</taxon>
        <taxon>Pseudonocardiaceae</taxon>
        <taxon>Actinokineospora</taxon>
    </lineage>
</organism>
<comment type="caution">
    <text evidence="1">The sequence shown here is derived from an EMBL/GenBank/DDBJ whole genome shotgun (WGS) entry which is preliminary data.</text>
</comment>
<evidence type="ECO:0008006" key="3">
    <source>
        <dbReference type="Google" id="ProtNLM"/>
    </source>
</evidence>
<dbReference type="AlphaFoldDB" id="A0A9W6QKP9"/>
<dbReference type="SUPFAM" id="SSF54637">
    <property type="entry name" value="Thioesterase/thiol ester dehydrase-isomerase"/>
    <property type="match status" value="1"/>
</dbReference>
<dbReference type="EMBL" id="BSSD01000001">
    <property type="protein sequence ID" value="GLW90352.1"/>
    <property type="molecule type" value="Genomic_DNA"/>
</dbReference>
<accession>A0A9W6QKP9</accession>
<reference evidence="1" key="1">
    <citation type="submission" date="2023-02" db="EMBL/GenBank/DDBJ databases">
        <title>Actinokineospora globicatena NBRC 15670.</title>
        <authorList>
            <person name="Ichikawa N."/>
            <person name="Sato H."/>
            <person name="Tonouchi N."/>
        </authorList>
    </citation>
    <scope>NUCLEOTIDE SEQUENCE</scope>
    <source>
        <strain evidence="1">NBRC 15670</strain>
    </source>
</reference>
<keyword evidence="2" id="KW-1185">Reference proteome</keyword>
<sequence length="229" mass="23394">MLTVPARFNGPPDSGHGGYTCGLLAGAALPGTDASVTLLAPPPLDEPMRLAAGRRRSALWWDEELIATATPAAATATRVPEPVSVDLARVASEGFTGVDAHPFPTCYACGHDRTDGSGLRLAPGPVPGRADTVACVWTPADSGAALLWTALDCPGGWAADPRTATRVLTRMTARLLRAPRPGTPHVLAGWCAPGGGRTATTATACYDADGALVATAASVWTATECSRKG</sequence>
<evidence type="ECO:0000313" key="2">
    <source>
        <dbReference type="Proteomes" id="UP001165042"/>
    </source>
</evidence>
<dbReference type="RefSeq" id="WP_285608273.1">
    <property type="nucleotide sequence ID" value="NZ_BSSD01000001.1"/>
</dbReference>
<name>A0A9W6QKP9_9PSEU</name>
<protein>
    <recommendedName>
        <fullName evidence="3">Thioesterase-like superfamily protein</fullName>
    </recommendedName>
</protein>
<dbReference type="Gene3D" id="3.10.129.10">
    <property type="entry name" value="Hotdog Thioesterase"/>
    <property type="match status" value="1"/>
</dbReference>
<proteinExistence type="predicted"/>
<dbReference type="Proteomes" id="UP001165042">
    <property type="component" value="Unassembled WGS sequence"/>
</dbReference>
<dbReference type="InterPro" id="IPR029069">
    <property type="entry name" value="HotDog_dom_sf"/>
</dbReference>
<evidence type="ECO:0000313" key="1">
    <source>
        <dbReference type="EMBL" id="GLW90352.1"/>
    </source>
</evidence>
<gene>
    <name evidence="1" type="ORF">Aglo03_11680</name>
</gene>